<reference evidence="2 3" key="1">
    <citation type="submission" date="2018-01" db="EMBL/GenBank/DDBJ databases">
        <title>Glutamicibacter soli strain NHPC-3 Whole genome sequence and assembly.</title>
        <authorList>
            <person name="Choudhury P."/>
            <person name="Gupta D."/>
            <person name="Sengupta K."/>
            <person name="Jawed A."/>
            <person name="Sultana N."/>
            <person name="Saha P."/>
        </authorList>
    </citation>
    <scope>NUCLEOTIDE SEQUENCE [LARGE SCALE GENOMIC DNA]</scope>
    <source>
        <strain evidence="2 3">NHPC-3</strain>
    </source>
</reference>
<evidence type="ECO:0000313" key="2">
    <source>
        <dbReference type="EMBL" id="RBM04412.1"/>
    </source>
</evidence>
<keyword evidence="2" id="KW-0378">Hydrolase</keyword>
<name>A0A365YP05_9MICC</name>
<dbReference type="AlphaFoldDB" id="A0A365YP05"/>
<keyword evidence="3" id="KW-1185">Reference proteome</keyword>
<comment type="caution">
    <text evidence="2">The sequence shown here is derived from an EMBL/GenBank/DDBJ whole genome shotgun (WGS) entry which is preliminary data.</text>
</comment>
<gene>
    <name evidence="2" type="ORF">C1H84_03390</name>
</gene>
<dbReference type="Pfam" id="PF03372">
    <property type="entry name" value="Exo_endo_phos"/>
    <property type="match status" value="1"/>
</dbReference>
<dbReference type="InterPro" id="IPR050410">
    <property type="entry name" value="CCR4/nocturin_mRNA_transcr"/>
</dbReference>
<dbReference type="EMBL" id="POAF01000001">
    <property type="protein sequence ID" value="RBM04412.1"/>
    <property type="molecule type" value="Genomic_DNA"/>
</dbReference>
<dbReference type="Proteomes" id="UP000252167">
    <property type="component" value="Unassembled WGS sequence"/>
</dbReference>
<evidence type="ECO:0000259" key="1">
    <source>
        <dbReference type="Pfam" id="PF03372"/>
    </source>
</evidence>
<dbReference type="SUPFAM" id="SSF56219">
    <property type="entry name" value="DNase I-like"/>
    <property type="match status" value="1"/>
</dbReference>
<sequence>MSWNIRRRTRYALGRTADRWDVRAPRIKSLLQSERPSLLGLQEALPSQVDFVLSALGSAYRSVGYGRSRRGRGERCPIIFDAQRLELLCWEQRALSARPDRPGSISWGNLLPRILVRASFRDRRTGHCVQMVNTHLDHLSPGSRRRSVHCIGQLVAQSPVPVLVTGDFNAGLDAAEMQELTRTYGLLEASGRARRSLGMAWGTLGSYRVPRTEGRKLDWILVSPGILVTAAGANGLRYHGGWGSDHLPVQAVLRLPEQERWND</sequence>
<organism evidence="2 3">
    <name type="scientific">Glutamicibacter soli</name>
    <dbReference type="NCBI Taxonomy" id="453836"/>
    <lineage>
        <taxon>Bacteria</taxon>
        <taxon>Bacillati</taxon>
        <taxon>Actinomycetota</taxon>
        <taxon>Actinomycetes</taxon>
        <taxon>Micrococcales</taxon>
        <taxon>Micrococcaceae</taxon>
        <taxon>Glutamicibacter</taxon>
    </lineage>
</organism>
<dbReference type="RefSeq" id="WP_113606571.1">
    <property type="nucleotide sequence ID" value="NZ_POAF01000001.1"/>
</dbReference>
<protein>
    <submittedName>
        <fullName evidence="2">Hydrolase</fullName>
    </submittedName>
</protein>
<dbReference type="PANTHER" id="PTHR12121:SF36">
    <property type="entry name" value="ENDONUCLEASE_EXONUCLEASE_PHOSPHATASE DOMAIN-CONTAINING PROTEIN"/>
    <property type="match status" value="1"/>
</dbReference>
<dbReference type="InterPro" id="IPR036691">
    <property type="entry name" value="Endo/exonu/phosph_ase_sf"/>
</dbReference>
<dbReference type="Gene3D" id="3.60.10.10">
    <property type="entry name" value="Endonuclease/exonuclease/phosphatase"/>
    <property type="match status" value="1"/>
</dbReference>
<dbReference type="GO" id="GO:0000175">
    <property type="term" value="F:3'-5'-RNA exonuclease activity"/>
    <property type="evidence" value="ECO:0007669"/>
    <property type="project" value="TreeGrafter"/>
</dbReference>
<accession>A0A365YP05</accession>
<dbReference type="InterPro" id="IPR005135">
    <property type="entry name" value="Endo/exonuclease/phosphatase"/>
</dbReference>
<feature type="domain" description="Endonuclease/exonuclease/phosphatase" evidence="1">
    <location>
        <begin position="1"/>
        <end position="246"/>
    </location>
</feature>
<dbReference type="PANTHER" id="PTHR12121">
    <property type="entry name" value="CARBON CATABOLITE REPRESSOR PROTEIN 4"/>
    <property type="match status" value="1"/>
</dbReference>
<proteinExistence type="predicted"/>
<evidence type="ECO:0000313" key="3">
    <source>
        <dbReference type="Proteomes" id="UP000252167"/>
    </source>
</evidence>